<dbReference type="STRING" id="418985.A0A1V9XUG4"/>
<reference evidence="2 3" key="1">
    <citation type="journal article" date="2017" name="Gigascience">
        <title>Draft genome of the honey bee ectoparasitic mite, Tropilaelaps mercedesae, is shaped by the parasitic life history.</title>
        <authorList>
            <person name="Dong X."/>
            <person name="Armstrong S.D."/>
            <person name="Xia D."/>
            <person name="Makepeace B.L."/>
            <person name="Darby A.C."/>
            <person name="Kadowaki T."/>
        </authorList>
    </citation>
    <scope>NUCLEOTIDE SEQUENCE [LARGE SCALE GENOMIC DNA]</scope>
    <source>
        <strain evidence="2">Wuxi-XJTLU</strain>
    </source>
</reference>
<name>A0A1V9XUG4_9ACAR</name>
<dbReference type="AlphaFoldDB" id="A0A1V9XUG4"/>
<gene>
    <name evidence="2" type="ORF">BIW11_07309</name>
</gene>
<dbReference type="Pfam" id="PF00595">
    <property type="entry name" value="PDZ"/>
    <property type="match status" value="1"/>
</dbReference>
<dbReference type="Proteomes" id="UP000192247">
    <property type="component" value="Unassembled WGS sequence"/>
</dbReference>
<dbReference type="PANTHER" id="PTHR47644">
    <property type="entry name" value="AGAP008221-PA"/>
    <property type="match status" value="1"/>
</dbReference>
<dbReference type="Gene3D" id="2.30.42.10">
    <property type="match status" value="1"/>
</dbReference>
<feature type="non-terminal residue" evidence="2">
    <location>
        <position position="233"/>
    </location>
</feature>
<dbReference type="SUPFAM" id="SSF50156">
    <property type="entry name" value="PDZ domain-like"/>
    <property type="match status" value="1"/>
</dbReference>
<dbReference type="PANTHER" id="PTHR47644:SF1">
    <property type="entry name" value="PDZ DOMAIN-CONTAINING PROTEIN"/>
    <property type="match status" value="1"/>
</dbReference>
<sequence length="233" mass="26014">FNYVSIFVNRSLSRGGVTEGGGSTLGQCCSIVTSSQRREDNEDCGIHSDSFISSRWIYISKEDEMLAWKSNNNHAKNNNTEDKDDKENSLIIKTNVTRCDSTESERAFQKQYTTVTHRMIHRKASLEMYKRVTQRSLEPTKTVKIERQNGEFGFRIHGSRPVVVSAIERGTPAESCGLEVGDIVVSINGVKVMDASHTEVVRVAHAGAETLKLELARTCHILAPKVDVPEPEM</sequence>
<proteinExistence type="predicted"/>
<feature type="domain" description="PDZ" evidence="1">
    <location>
        <begin position="142"/>
        <end position="219"/>
    </location>
</feature>
<keyword evidence="3" id="KW-1185">Reference proteome</keyword>
<evidence type="ECO:0000313" key="2">
    <source>
        <dbReference type="EMBL" id="OQR77130.1"/>
    </source>
</evidence>
<dbReference type="InterPro" id="IPR001478">
    <property type="entry name" value="PDZ"/>
</dbReference>
<organism evidence="2 3">
    <name type="scientific">Tropilaelaps mercedesae</name>
    <dbReference type="NCBI Taxonomy" id="418985"/>
    <lineage>
        <taxon>Eukaryota</taxon>
        <taxon>Metazoa</taxon>
        <taxon>Ecdysozoa</taxon>
        <taxon>Arthropoda</taxon>
        <taxon>Chelicerata</taxon>
        <taxon>Arachnida</taxon>
        <taxon>Acari</taxon>
        <taxon>Parasitiformes</taxon>
        <taxon>Mesostigmata</taxon>
        <taxon>Gamasina</taxon>
        <taxon>Dermanyssoidea</taxon>
        <taxon>Laelapidae</taxon>
        <taxon>Tropilaelaps</taxon>
    </lineage>
</organism>
<feature type="non-terminal residue" evidence="2">
    <location>
        <position position="1"/>
    </location>
</feature>
<dbReference type="InParanoid" id="A0A1V9XUG4"/>
<protein>
    <recommendedName>
        <fullName evidence="1">PDZ domain-containing protein</fullName>
    </recommendedName>
</protein>
<dbReference type="EMBL" id="MNPL01003906">
    <property type="protein sequence ID" value="OQR77130.1"/>
    <property type="molecule type" value="Genomic_DNA"/>
</dbReference>
<evidence type="ECO:0000313" key="3">
    <source>
        <dbReference type="Proteomes" id="UP000192247"/>
    </source>
</evidence>
<dbReference type="SMART" id="SM00228">
    <property type="entry name" value="PDZ"/>
    <property type="match status" value="1"/>
</dbReference>
<dbReference type="InterPro" id="IPR036034">
    <property type="entry name" value="PDZ_sf"/>
</dbReference>
<accession>A0A1V9XUG4</accession>
<evidence type="ECO:0000259" key="1">
    <source>
        <dbReference type="PROSITE" id="PS50106"/>
    </source>
</evidence>
<comment type="caution">
    <text evidence="2">The sequence shown here is derived from an EMBL/GenBank/DDBJ whole genome shotgun (WGS) entry which is preliminary data.</text>
</comment>
<dbReference type="PROSITE" id="PS50106">
    <property type="entry name" value="PDZ"/>
    <property type="match status" value="1"/>
</dbReference>
<dbReference type="OrthoDB" id="6510318at2759"/>